<dbReference type="EMBL" id="BARS01010510">
    <property type="protein sequence ID" value="GAF94378.1"/>
    <property type="molecule type" value="Genomic_DNA"/>
</dbReference>
<accession>X0TLD8</accession>
<dbReference type="PANTHER" id="PTHR23150">
    <property type="entry name" value="SULFATASE MODIFYING FACTOR 1, 2"/>
    <property type="match status" value="1"/>
</dbReference>
<evidence type="ECO:0000313" key="3">
    <source>
        <dbReference type="EMBL" id="GAF94378.1"/>
    </source>
</evidence>
<comment type="caution">
    <text evidence="3">The sequence shown here is derived from an EMBL/GenBank/DDBJ whole genome shotgun (WGS) entry which is preliminary data.</text>
</comment>
<dbReference type="AlphaFoldDB" id="X0TLD8"/>
<proteinExistence type="predicted"/>
<evidence type="ECO:0000259" key="2">
    <source>
        <dbReference type="Pfam" id="PF07589"/>
    </source>
</evidence>
<dbReference type="Pfam" id="PF03781">
    <property type="entry name" value="FGE-sulfatase"/>
    <property type="match status" value="1"/>
</dbReference>
<name>X0TLD8_9ZZZZ</name>
<dbReference type="PANTHER" id="PTHR23150:SF19">
    <property type="entry name" value="FORMYLGLYCINE-GENERATING ENZYME"/>
    <property type="match status" value="1"/>
</dbReference>
<dbReference type="InterPro" id="IPR013424">
    <property type="entry name" value="Ice-binding_C"/>
</dbReference>
<evidence type="ECO:0008006" key="4">
    <source>
        <dbReference type="Google" id="ProtNLM"/>
    </source>
</evidence>
<reference evidence="3" key="1">
    <citation type="journal article" date="2014" name="Front. Microbiol.">
        <title>High frequency of phylogenetically diverse reductive dehalogenase-homologous genes in deep subseafloor sedimentary metagenomes.</title>
        <authorList>
            <person name="Kawai M."/>
            <person name="Futagami T."/>
            <person name="Toyoda A."/>
            <person name="Takaki Y."/>
            <person name="Nishi S."/>
            <person name="Hori S."/>
            <person name="Arai W."/>
            <person name="Tsubouchi T."/>
            <person name="Morono Y."/>
            <person name="Uchiyama I."/>
            <person name="Ito T."/>
            <person name="Fujiyama A."/>
            <person name="Inagaki F."/>
            <person name="Takami H."/>
        </authorList>
    </citation>
    <scope>NUCLEOTIDE SEQUENCE</scope>
    <source>
        <strain evidence="3">Expedition CK06-06</strain>
    </source>
</reference>
<sequence length="285" mass="31288">TYNIGKFEVTAGQYTEFLNAVAVTDTYGLYNPDIGNPAEWTYGCNIQRSGSPGSYTYSVLADWADRPVNYVNWGNSARFVNWLTNGMPTGAQDLTTTEDGSYFLDGAISEGALLAVTRKSPEDGGRYYIPTEDEWYKAAFHKNDGVTGNYFDYPTSSDSTPSNDLIDPDPGNNANFWDSDWTIGSPYYRTEAGEFELSESPYDTFDMAGNVFEWNEAIIYGSFRGIRGASFLDGDFALHAAPRGSYGPPTAGSFLIGFRVSEVPEPGTLSLLAMGGLAMLRRRKS</sequence>
<gene>
    <name evidence="3" type="ORF">S01H1_19455</name>
</gene>
<feature type="non-terminal residue" evidence="3">
    <location>
        <position position="1"/>
    </location>
</feature>
<dbReference type="InterPro" id="IPR005532">
    <property type="entry name" value="SUMF_dom"/>
</dbReference>
<dbReference type="Pfam" id="PF07589">
    <property type="entry name" value="PEP-CTERM"/>
    <property type="match status" value="1"/>
</dbReference>
<organism evidence="3">
    <name type="scientific">marine sediment metagenome</name>
    <dbReference type="NCBI Taxonomy" id="412755"/>
    <lineage>
        <taxon>unclassified sequences</taxon>
        <taxon>metagenomes</taxon>
        <taxon>ecological metagenomes</taxon>
    </lineage>
</organism>
<feature type="domain" description="Ice-binding protein C-terminal" evidence="2">
    <location>
        <begin position="263"/>
        <end position="284"/>
    </location>
</feature>
<feature type="domain" description="Sulfatase-modifying factor enzyme-like" evidence="1">
    <location>
        <begin position="2"/>
        <end position="260"/>
    </location>
</feature>
<dbReference type="InterPro" id="IPR051043">
    <property type="entry name" value="Sulfatase_Mod_Factor_Kinase"/>
</dbReference>
<dbReference type="NCBIfam" id="TIGR02595">
    <property type="entry name" value="PEP_CTERM"/>
    <property type="match status" value="1"/>
</dbReference>
<dbReference type="SUPFAM" id="SSF56436">
    <property type="entry name" value="C-type lectin-like"/>
    <property type="match status" value="1"/>
</dbReference>
<protein>
    <recommendedName>
        <fullName evidence="4">Sulfatase-modifying factor enzyme domain-containing protein</fullName>
    </recommendedName>
</protein>
<dbReference type="InterPro" id="IPR042095">
    <property type="entry name" value="SUMF_sf"/>
</dbReference>
<evidence type="ECO:0000259" key="1">
    <source>
        <dbReference type="Pfam" id="PF03781"/>
    </source>
</evidence>
<dbReference type="GO" id="GO:0120147">
    <property type="term" value="F:formylglycine-generating oxidase activity"/>
    <property type="evidence" value="ECO:0007669"/>
    <property type="project" value="TreeGrafter"/>
</dbReference>
<dbReference type="InterPro" id="IPR016187">
    <property type="entry name" value="CTDL_fold"/>
</dbReference>
<dbReference type="Gene3D" id="3.90.1580.10">
    <property type="entry name" value="paralog of FGE (formylglycine-generating enzyme)"/>
    <property type="match status" value="1"/>
</dbReference>